<dbReference type="Proteomes" id="UP000027987">
    <property type="component" value="Chromosome"/>
</dbReference>
<dbReference type="RefSeq" id="WP_019465987.1">
    <property type="nucleotide sequence ID" value="NZ_ALOY01000167.1"/>
</dbReference>
<dbReference type="HOGENOM" id="CLU_2632432_0_0_6"/>
<proteinExistence type="predicted"/>
<evidence type="ECO:0000313" key="1">
    <source>
        <dbReference type="EMBL" id="AIF47668.1"/>
    </source>
</evidence>
<organism evidence="1 2">
    <name type="scientific">Dyella japonica A8</name>
    <dbReference type="NCBI Taxonomy" id="1217721"/>
    <lineage>
        <taxon>Bacteria</taxon>
        <taxon>Pseudomonadati</taxon>
        <taxon>Pseudomonadota</taxon>
        <taxon>Gammaproteobacteria</taxon>
        <taxon>Lysobacterales</taxon>
        <taxon>Rhodanobacteraceae</taxon>
        <taxon>Dyella</taxon>
    </lineage>
</organism>
<sequence length="77" mass="8221">MVYQLTDADIIQEAYAERLKALFDNYTDMALADPEGARARFVTGVAFLRNVRESALQALPPDAAPAGALAMHAVGLG</sequence>
<dbReference type="PATRIC" id="fig|1217721.7.peg.2178"/>
<keyword evidence="2" id="KW-1185">Reference proteome</keyword>
<name>A0A075K662_9GAMM</name>
<accession>A0A075K662</accession>
<dbReference type="AlphaFoldDB" id="A0A075K662"/>
<dbReference type="EMBL" id="CP008884">
    <property type="protein sequence ID" value="AIF47668.1"/>
    <property type="molecule type" value="Genomic_DNA"/>
</dbReference>
<reference evidence="1 2" key="1">
    <citation type="submission" date="2014-07" db="EMBL/GenBank/DDBJ databases">
        <title>Complete Genome Sequence of Dyella japonica Strain A8 Isolated from Malaysian Tropical Soil.</title>
        <authorList>
            <person name="Hui R.K.H."/>
            <person name="Chen J.-W."/>
            <person name="Chan K.-G."/>
            <person name="Leung F.C.C."/>
        </authorList>
    </citation>
    <scope>NUCLEOTIDE SEQUENCE [LARGE SCALE GENOMIC DNA]</scope>
    <source>
        <strain evidence="1 2">A8</strain>
    </source>
</reference>
<gene>
    <name evidence="1" type="ORF">HY57_10530</name>
</gene>
<dbReference type="OrthoDB" id="9938490at2"/>
<protein>
    <submittedName>
        <fullName evidence="1">Uncharacterized protein</fullName>
    </submittedName>
</protein>
<dbReference type="KEGG" id="dja:HY57_10530"/>
<evidence type="ECO:0000313" key="2">
    <source>
        <dbReference type="Proteomes" id="UP000027987"/>
    </source>
</evidence>